<organism evidence="1 2">
    <name type="scientific">Paraburkholderia dioscoreae</name>
    <dbReference type="NCBI Taxonomy" id="2604047"/>
    <lineage>
        <taxon>Bacteria</taxon>
        <taxon>Pseudomonadati</taxon>
        <taxon>Pseudomonadota</taxon>
        <taxon>Betaproteobacteria</taxon>
        <taxon>Burkholderiales</taxon>
        <taxon>Burkholderiaceae</taxon>
        <taxon>Paraburkholderia</taxon>
    </lineage>
</organism>
<accession>A0A5Q4YWU0</accession>
<name>A0A5Q4YWU0_9BURK</name>
<dbReference type="EMBL" id="LR699556">
    <property type="protein sequence ID" value="VVD31162.1"/>
    <property type="molecule type" value="Genomic_DNA"/>
</dbReference>
<proteinExistence type="predicted"/>
<keyword evidence="1" id="KW-0614">Plasmid</keyword>
<reference evidence="1 2" key="1">
    <citation type="submission" date="2019-08" db="EMBL/GenBank/DDBJ databases">
        <authorList>
            <person name="Herpell B J."/>
        </authorList>
    </citation>
    <scope>NUCLEOTIDE SEQUENCE [LARGE SCALE GENOMIC DNA]</scope>
    <source>
        <strain evidence="2">Msb3</strain>
        <plasmid evidence="1 2">pII</plasmid>
    </source>
</reference>
<dbReference type="Proteomes" id="UP000325811">
    <property type="component" value="Plasmid pII"/>
</dbReference>
<geneLocation type="plasmid" evidence="1 2">
    <name>pII</name>
</geneLocation>
<dbReference type="KEGG" id="pdio:PDMSB3_0038.3"/>
<sequence>MTRDPQVTIVDNGRKMSRLGRFSSTLGQNLSTVGRNLSPPDRNMSPFVKVDRLESLAR</sequence>
<dbReference type="AlphaFoldDB" id="A0A5Q4YWU0"/>
<evidence type="ECO:0000313" key="1">
    <source>
        <dbReference type="EMBL" id="VVD31162.1"/>
    </source>
</evidence>
<protein>
    <submittedName>
        <fullName evidence="1">Uncharacterized protein</fullName>
    </submittedName>
</protein>
<keyword evidence="2" id="KW-1185">Reference proteome</keyword>
<gene>
    <name evidence="1" type="ORF">PDMSB3_0038</name>
</gene>
<evidence type="ECO:0000313" key="2">
    <source>
        <dbReference type="Proteomes" id="UP000325811"/>
    </source>
</evidence>